<sequence length="488" mass="54800">MELKVNVGSYGENVEMMSPEPVSPTGQYFNSSVLSVSVISILEFDNPIDDSASLELVNNVFLPINPRFSSIMVEDGGGGGKHWKRVEVKGEDHIKVPRFPDGLSPESYDHHFNDYLSKIATDPLPQTRPLWEIHIFKYPTSNASGSLVFKLHHALGDGFSLMGALLSCLQRADNPSLPLTFPNFQRSAPSKQQDNNNDNNNNNNHHHKEIIMRLIPQAFNTILDFCWSIFKSSFLEDNPTPIRSGKQGVEFQPINIMTMSFSLEQIKNIKTSLQVTINDVITAIIFLGTRLYMEETCEEAKNARSTALVLLNTRSIGGYKSVNEMVQNQEAQVQWGNQFGFLHVPLPSLHPCDSLNPLKFVQQTKNVIKRKRNSSAVYLTGMLLESVRKYRGPEATAEYIHNTLKNSSMTVSNMIGPLEKMTLTNQPIKGLYFMVVNIPQSLTVTIMSYMDQLRVAVGTEKGLIDQAKFRKCTEKAFTIMYNAAVVDK</sequence>
<keyword evidence="7" id="KW-0012">Acyltransferase</keyword>
<keyword evidence="6" id="KW-0256">Endoplasmic reticulum</keyword>
<proteinExistence type="inferred from homology"/>
<evidence type="ECO:0000313" key="15">
    <source>
        <dbReference type="Proteomes" id="UP001408789"/>
    </source>
</evidence>
<dbReference type="GO" id="GO:0047196">
    <property type="term" value="F:long-chain-alcohol O-fatty-acyltransferase activity"/>
    <property type="evidence" value="ECO:0007669"/>
    <property type="project" value="UniProtKB-EC"/>
</dbReference>
<feature type="region of interest" description="Disordered" evidence="11">
    <location>
        <begin position="180"/>
        <end position="205"/>
    </location>
</feature>
<comment type="catalytic activity">
    <reaction evidence="9">
        <text>a long chain fatty alcohol + a fatty acyl-CoA = a long-chain alcohol wax ester + CoA</text>
        <dbReference type="Rhea" id="RHEA:38443"/>
        <dbReference type="ChEBI" id="CHEBI:17135"/>
        <dbReference type="ChEBI" id="CHEBI:57287"/>
        <dbReference type="ChEBI" id="CHEBI:77636"/>
        <dbReference type="ChEBI" id="CHEBI:235323"/>
        <dbReference type="EC" id="2.3.1.75"/>
    </reaction>
</comment>
<organism evidence="14 15">
    <name type="scientific">Deinandra increscens subsp. villosa</name>
    <dbReference type="NCBI Taxonomy" id="3103831"/>
    <lineage>
        <taxon>Eukaryota</taxon>
        <taxon>Viridiplantae</taxon>
        <taxon>Streptophyta</taxon>
        <taxon>Embryophyta</taxon>
        <taxon>Tracheophyta</taxon>
        <taxon>Spermatophyta</taxon>
        <taxon>Magnoliopsida</taxon>
        <taxon>eudicotyledons</taxon>
        <taxon>Gunneridae</taxon>
        <taxon>Pentapetalae</taxon>
        <taxon>asterids</taxon>
        <taxon>campanulids</taxon>
        <taxon>Asterales</taxon>
        <taxon>Asteraceae</taxon>
        <taxon>Asteroideae</taxon>
        <taxon>Heliantheae alliance</taxon>
        <taxon>Madieae</taxon>
        <taxon>Madiinae</taxon>
        <taxon>Deinandra</taxon>
    </lineage>
</organism>
<dbReference type="GO" id="GO:0004144">
    <property type="term" value="F:diacylglycerol O-acyltransferase activity"/>
    <property type="evidence" value="ECO:0007669"/>
    <property type="project" value="UniProtKB-EC"/>
</dbReference>
<evidence type="ECO:0000256" key="8">
    <source>
        <dbReference type="ARBA" id="ARBA00024360"/>
    </source>
</evidence>
<dbReference type="Proteomes" id="UP001408789">
    <property type="component" value="Unassembled WGS sequence"/>
</dbReference>
<feature type="domain" description="O-acyltransferase WSD1 C-terminal" evidence="13">
    <location>
        <begin position="335"/>
        <end position="480"/>
    </location>
</feature>
<protein>
    <recommendedName>
        <fullName evidence="16">Diacylglycerol O-acyltransferase</fullName>
    </recommendedName>
</protein>
<dbReference type="PANTHER" id="PTHR31650:SF34">
    <property type="entry name" value="O-ACYLTRANSFERASE WSD1-LIKE ISOFORM X1"/>
    <property type="match status" value="1"/>
</dbReference>
<evidence type="ECO:0008006" key="16">
    <source>
        <dbReference type="Google" id="ProtNLM"/>
    </source>
</evidence>
<evidence type="ECO:0000256" key="1">
    <source>
        <dbReference type="ARBA" id="ARBA00004162"/>
    </source>
</evidence>
<dbReference type="EMBL" id="JBCNJP010000007">
    <property type="protein sequence ID" value="KAK9075490.1"/>
    <property type="molecule type" value="Genomic_DNA"/>
</dbReference>
<evidence type="ECO:0000256" key="11">
    <source>
        <dbReference type="SAM" id="MobiDB-lite"/>
    </source>
</evidence>
<keyword evidence="15" id="KW-1185">Reference proteome</keyword>
<evidence type="ECO:0000256" key="5">
    <source>
        <dbReference type="ARBA" id="ARBA00022679"/>
    </source>
</evidence>
<reference evidence="14 15" key="1">
    <citation type="submission" date="2024-04" db="EMBL/GenBank/DDBJ databases">
        <title>The reference genome of an endangered Asteraceae, Deinandra increscens subsp. villosa, native to the Central Coast of California.</title>
        <authorList>
            <person name="Guilliams M."/>
            <person name="Hasenstab-Lehman K."/>
            <person name="Meyer R."/>
            <person name="Mcevoy S."/>
        </authorList>
    </citation>
    <scope>NUCLEOTIDE SEQUENCE [LARGE SCALE GENOMIC DNA]</scope>
    <source>
        <tissue evidence="14">Leaf</tissue>
    </source>
</reference>
<dbReference type="GO" id="GO:0005886">
    <property type="term" value="C:plasma membrane"/>
    <property type="evidence" value="ECO:0007669"/>
    <property type="project" value="UniProtKB-SubCell"/>
</dbReference>
<evidence type="ECO:0000256" key="10">
    <source>
        <dbReference type="ARBA" id="ARBA00048109"/>
    </source>
</evidence>
<evidence type="ECO:0000256" key="9">
    <source>
        <dbReference type="ARBA" id="ARBA00047604"/>
    </source>
</evidence>
<dbReference type="Pfam" id="PF03007">
    <property type="entry name" value="WS_DGAT_cat"/>
    <property type="match status" value="1"/>
</dbReference>
<evidence type="ECO:0000256" key="6">
    <source>
        <dbReference type="ARBA" id="ARBA00022824"/>
    </source>
</evidence>
<comment type="similarity">
    <text evidence="8">In the N-terminal section; belongs to the long-chain O-acyltransferase family.</text>
</comment>
<evidence type="ECO:0000256" key="7">
    <source>
        <dbReference type="ARBA" id="ARBA00023315"/>
    </source>
</evidence>
<dbReference type="AlphaFoldDB" id="A0AAP0DHZ8"/>
<evidence type="ECO:0000256" key="2">
    <source>
        <dbReference type="ARBA" id="ARBA00004586"/>
    </source>
</evidence>
<dbReference type="PANTHER" id="PTHR31650">
    <property type="entry name" value="O-ACYLTRANSFERASE (WSD1-LIKE) FAMILY PROTEIN"/>
    <property type="match status" value="1"/>
</dbReference>
<feature type="domain" description="O-acyltransferase WSD1-like N-terminal" evidence="12">
    <location>
        <begin position="110"/>
        <end position="281"/>
    </location>
</feature>
<dbReference type="Pfam" id="PF06974">
    <property type="entry name" value="WS_DGAT_C"/>
    <property type="match status" value="1"/>
</dbReference>
<dbReference type="GO" id="GO:0019432">
    <property type="term" value="P:triglyceride biosynthetic process"/>
    <property type="evidence" value="ECO:0007669"/>
    <property type="project" value="TreeGrafter"/>
</dbReference>
<evidence type="ECO:0000259" key="12">
    <source>
        <dbReference type="Pfam" id="PF03007"/>
    </source>
</evidence>
<dbReference type="InterPro" id="IPR004255">
    <property type="entry name" value="O-acyltransferase_WSD1_N"/>
</dbReference>
<gene>
    <name evidence="14" type="ORF">SSX86_003814</name>
</gene>
<dbReference type="GO" id="GO:0005789">
    <property type="term" value="C:endoplasmic reticulum membrane"/>
    <property type="evidence" value="ECO:0007669"/>
    <property type="project" value="UniProtKB-SubCell"/>
</dbReference>
<evidence type="ECO:0000256" key="3">
    <source>
        <dbReference type="ARBA" id="ARBA00004771"/>
    </source>
</evidence>
<evidence type="ECO:0000313" key="14">
    <source>
        <dbReference type="EMBL" id="KAK9075490.1"/>
    </source>
</evidence>
<dbReference type="InterPro" id="IPR009721">
    <property type="entry name" value="O-acyltransferase_WSD1_C"/>
</dbReference>
<evidence type="ECO:0000256" key="4">
    <source>
        <dbReference type="ARBA" id="ARBA00005189"/>
    </source>
</evidence>
<evidence type="ECO:0000259" key="13">
    <source>
        <dbReference type="Pfam" id="PF06974"/>
    </source>
</evidence>
<keyword evidence="5" id="KW-0808">Transferase</keyword>
<name>A0AAP0DHZ8_9ASTR</name>
<comment type="catalytic activity">
    <reaction evidence="10">
        <text>an acyl-CoA + a 1,2-diacyl-sn-glycerol = a triacyl-sn-glycerol + CoA</text>
        <dbReference type="Rhea" id="RHEA:10868"/>
        <dbReference type="ChEBI" id="CHEBI:17815"/>
        <dbReference type="ChEBI" id="CHEBI:57287"/>
        <dbReference type="ChEBI" id="CHEBI:58342"/>
        <dbReference type="ChEBI" id="CHEBI:64615"/>
        <dbReference type="EC" id="2.3.1.20"/>
    </reaction>
</comment>
<comment type="subcellular location">
    <subcellularLocation>
        <location evidence="1">Cell membrane</location>
        <topology evidence="1">Single-pass membrane protein</topology>
    </subcellularLocation>
    <subcellularLocation>
        <location evidence="2">Endoplasmic reticulum membrane</location>
    </subcellularLocation>
</comment>
<feature type="compositionally biased region" description="Low complexity" evidence="11">
    <location>
        <begin position="194"/>
        <end position="203"/>
    </location>
</feature>
<feature type="compositionally biased region" description="Polar residues" evidence="11">
    <location>
        <begin position="182"/>
        <end position="193"/>
    </location>
</feature>
<comment type="pathway">
    <text evidence="3">Glycerolipid metabolism; triacylglycerol biosynthesis.</text>
</comment>
<accession>A0AAP0DHZ8</accession>
<comment type="caution">
    <text evidence="14">The sequence shown here is derived from an EMBL/GenBank/DDBJ whole genome shotgun (WGS) entry which is preliminary data.</text>
</comment>
<comment type="pathway">
    <text evidence="4">Lipid metabolism.</text>
</comment>
<dbReference type="InterPro" id="IPR045034">
    <property type="entry name" value="O-acyltransferase_WSD1-like"/>
</dbReference>